<sequence length="385" mass="41359">MKLISTKIAAAAAAALALSTLTPAEAQASATRTATAVVSTTVAPTLGIIGNYSDADMTSLHNIGGATDVLVEMSWAQAEPARGAYNEAYLTNIAKRIATLKSLGYTISFNTGVHEAPAWVLSRAGARYVDQYGDTYTDSPEPNLVFGVAHRYLAERYLKKVFTRLGGDFSIVRVGGGHWGELTYPSKVNPATGKLRNLYYAFDVQAKRSNPVPNWKPGQPSPSGQAGRFLRWYLNALAEYQNWQIAALRAAGYRGNAAVLYPSYGMRAGDFEKAVATNLGGTSSPEINGEVQRGYDATRQIAALTDPKVVVYGTWAENYNTVSYLAGLAKAKHLRTMAETSHVMTAAQMPLVMAQAQQANLAALYIVRQNATDIVNATYLAASAR</sequence>
<evidence type="ECO:0000256" key="1">
    <source>
        <dbReference type="SAM" id="SignalP"/>
    </source>
</evidence>
<dbReference type="SUPFAM" id="SSF51445">
    <property type="entry name" value="(Trans)glycosidases"/>
    <property type="match status" value="1"/>
</dbReference>
<dbReference type="EMBL" id="RJKL01000001">
    <property type="protein sequence ID" value="ROP32078.1"/>
    <property type="molecule type" value="Genomic_DNA"/>
</dbReference>
<dbReference type="InterPro" id="IPR017853">
    <property type="entry name" value="GH"/>
</dbReference>
<gene>
    <name evidence="2" type="ORF">EDD30_5008</name>
</gene>
<dbReference type="Gene3D" id="3.20.20.80">
    <property type="entry name" value="Glycosidases"/>
    <property type="match status" value="1"/>
</dbReference>
<feature type="chain" id="PRO_5017988439" evidence="1">
    <location>
        <begin position="27"/>
        <end position="385"/>
    </location>
</feature>
<name>A0A3N1GPE5_9ACTN</name>
<proteinExistence type="predicted"/>
<evidence type="ECO:0000313" key="3">
    <source>
        <dbReference type="Proteomes" id="UP000271683"/>
    </source>
</evidence>
<dbReference type="AlphaFoldDB" id="A0A3N1GPE5"/>
<organism evidence="2 3">
    <name type="scientific">Couchioplanes caeruleus</name>
    <dbReference type="NCBI Taxonomy" id="56438"/>
    <lineage>
        <taxon>Bacteria</taxon>
        <taxon>Bacillati</taxon>
        <taxon>Actinomycetota</taxon>
        <taxon>Actinomycetes</taxon>
        <taxon>Micromonosporales</taxon>
        <taxon>Micromonosporaceae</taxon>
        <taxon>Couchioplanes</taxon>
    </lineage>
</organism>
<protein>
    <submittedName>
        <fullName evidence="2">Beta-galactosidase-like protein</fullName>
    </submittedName>
</protein>
<evidence type="ECO:0000313" key="2">
    <source>
        <dbReference type="EMBL" id="ROP32078.1"/>
    </source>
</evidence>
<feature type="signal peptide" evidence="1">
    <location>
        <begin position="1"/>
        <end position="26"/>
    </location>
</feature>
<reference evidence="2 3" key="1">
    <citation type="submission" date="2018-11" db="EMBL/GenBank/DDBJ databases">
        <title>Sequencing the genomes of 1000 actinobacteria strains.</title>
        <authorList>
            <person name="Klenk H.-P."/>
        </authorList>
    </citation>
    <scope>NUCLEOTIDE SEQUENCE [LARGE SCALE GENOMIC DNA]</scope>
    <source>
        <strain evidence="2 3">DSM 43634</strain>
    </source>
</reference>
<comment type="caution">
    <text evidence="2">The sequence shown here is derived from an EMBL/GenBank/DDBJ whole genome shotgun (WGS) entry which is preliminary data.</text>
</comment>
<accession>A0A3N1GPE5</accession>
<keyword evidence="1" id="KW-0732">Signal</keyword>
<dbReference type="Proteomes" id="UP000271683">
    <property type="component" value="Unassembled WGS sequence"/>
</dbReference>